<dbReference type="EMBL" id="AP027144">
    <property type="protein sequence ID" value="BDV36517.1"/>
    <property type="molecule type" value="Genomic_DNA"/>
</dbReference>
<geneLocation type="plasmid" evidence="1 2">
    <name>pSS37A-Re-2</name>
</geneLocation>
<sequence length="85" mass="9579">MGRLAVSVLNELEAPVFSAEFPTHTTAKNFIEWRIEDLLAQGAKYFDMIDKDTHAETRYSAAAIADGVFATIKTDWRYALIRRAA</sequence>
<accession>A0ABN6VNI9</accession>
<dbReference type="RefSeq" id="WP_281932597.1">
    <property type="nucleotide sequence ID" value="NZ_AP027144.1"/>
</dbReference>
<evidence type="ECO:0000313" key="2">
    <source>
        <dbReference type="Proteomes" id="UP001317629"/>
    </source>
</evidence>
<gene>
    <name evidence="1" type="ORF">SS37A_40470</name>
</gene>
<protein>
    <submittedName>
        <fullName evidence="1">Uncharacterized protein</fullName>
    </submittedName>
</protein>
<organism evidence="1 2">
    <name type="scientific">Methylocystis iwaonis</name>
    <dbReference type="NCBI Taxonomy" id="2885079"/>
    <lineage>
        <taxon>Bacteria</taxon>
        <taxon>Pseudomonadati</taxon>
        <taxon>Pseudomonadota</taxon>
        <taxon>Alphaproteobacteria</taxon>
        <taxon>Hyphomicrobiales</taxon>
        <taxon>Methylocystaceae</taxon>
        <taxon>Methylocystis</taxon>
    </lineage>
</organism>
<name>A0ABN6VNI9_9HYPH</name>
<reference evidence="1 2" key="1">
    <citation type="journal article" date="2023" name="Int. J. Syst. Evol. Microbiol.">
        <title>Methylocystis iwaonis sp. nov., a type II methane-oxidizing bacterium from surface soil of a rice paddy field in Japan, and emended description of the genus Methylocystis (ex Whittenbury et al. 1970) Bowman et al. 1993.</title>
        <authorList>
            <person name="Kaise H."/>
            <person name="Sawadogo J.B."/>
            <person name="Alam M.S."/>
            <person name="Ueno C."/>
            <person name="Dianou D."/>
            <person name="Shinjo R."/>
            <person name="Asakawa S."/>
        </authorList>
    </citation>
    <scope>NUCLEOTIDE SEQUENCE [LARGE SCALE GENOMIC DNA]</scope>
    <source>
        <strain evidence="1 2">SS37A-Re</strain>
    </source>
</reference>
<keyword evidence="1" id="KW-0614">Plasmid</keyword>
<dbReference type="Proteomes" id="UP001317629">
    <property type="component" value="Plasmid pSS37A-Re-2"/>
</dbReference>
<proteinExistence type="predicted"/>
<keyword evidence="2" id="KW-1185">Reference proteome</keyword>
<evidence type="ECO:0000313" key="1">
    <source>
        <dbReference type="EMBL" id="BDV36517.1"/>
    </source>
</evidence>